<dbReference type="CDD" id="cd05830">
    <property type="entry name" value="Sortase_E"/>
    <property type="match status" value="1"/>
</dbReference>
<dbReference type="eggNOG" id="COG3764">
    <property type="taxonomic scope" value="Bacteria"/>
</dbReference>
<gene>
    <name evidence="4" type="ORF">HMPREF0044_0057</name>
</gene>
<dbReference type="InterPro" id="IPR053465">
    <property type="entry name" value="Sortase_Class_E"/>
</dbReference>
<keyword evidence="5" id="KW-1185">Reference proteome</keyword>
<dbReference type="SUPFAM" id="SSF63817">
    <property type="entry name" value="Sortase"/>
    <property type="match status" value="1"/>
</dbReference>
<keyword evidence="3" id="KW-0472">Membrane</keyword>
<dbReference type="STRING" id="525245.HMPREF0044_0057"/>
<dbReference type="HOGENOM" id="CLU_045680_5_0_11"/>
<evidence type="ECO:0000256" key="2">
    <source>
        <dbReference type="PIRSR" id="PIRSR605754-1"/>
    </source>
</evidence>
<reference evidence="4 5" key="1">
    <citation type="submission" date="2009-01" db="EMBL/GenBank/DDBJ databases">
        <authorList>
            <person name="Qin X."/>
            <person name="Bachman B."/>
            <person name="Battles P."/>
            <person name="Bell A."/>
            <person name="Bess C."/>
            <person name="Bickham C."/>
            <person name="Chaboub L."/>
            <person name="Chen D."/>
            <person name="Coyle M."/>
            <person name="Deiros D.R."/>
            <person name="Dinh H."/>
            <person name="Forbes L."/>
            <person name="Fowler G."/>
            <person name="Francisco L."/>
            <person name="Fu Q."/>
            <person name="Gubbala S."/>
            <person name="Hale W."/>
            <person name="Han Y."/>
            <person name="Hemphill L."/>
            <person name="Highlander S.K."/>
            <person name="Hirani K."/>
            <person name="Hogues M."/>
            <person name="Jackson L."/>
            <person name="Jakkamsetti A."/>
            <person name="Javaid M."/>
            <person name="Jiang H."/>
            <person name="Korchina V."/>
            <person name="Kovar C."/>
            <person name="Lara F."/>
            <person name="Lee S."/>
            <person name="Mata R."/>
            <person name="Mathew T."/>
            <person name="Moen C."/>
            <person name="Morales K."/>
            <person name="Munidasa M."/>
            <person name="Nazareth L."/>
            <person name="Ngo R."/>
            <person name="Nguyen L."/>
            <person name="Okwuonu G."/>
            <person name="Ongeri F."/>
            <person name="Patil S."/>
            <person name="Petrosino J."/>
            <person name="Pham C."/>
            <person name="Pham P."/>
            <person name="Pu L.-L."/>
            <person name="Puazo M."/>
            <person name="Raj R."/>
            <person name="Reid J."/>
            <person name="Rouhana J."/>
            <person name="Saada N."/>
            <person name="Shang Y."/>
            <person name="Simmons D."/>
            <person name="Thornton R."/>
            <person name="Warren J."/>
            <person name="Weissenberger G."/>
            <person name="Zhang J."/>
            <person name="Zhang L."/>
            <person name="Zhou C."/>
            <person name="Zhu D."/>
            <person name="Muzny D."/>
            <person name="Worley K."/>
            <person name="Gibbs R."/>
        </authorList>
    </citation>
    <scope>NUCLEOTIDE SEQUENCE [LARGE SCALE GENOMIC DNA]</scope>
    <source>
        <strain evidence="4 5">DSM 15436</strain>
    </source>
</reference>
<sequence>MTPRHADTGRRTGGRHKKKKPPLFAQFIGVIGEILITISLILGLFVFWQIVWTSWEVSAVADKAIAEFEKDAKPLPRVGNKLKIGEPRTDAPPVSEKGVYGENLGTLYVPSWNKEIPIAEGTGLDIINAAKAGHYSDTQQLGDLGNFAVAAHRLSYGNAFQNVHKLKKGDRVVAATKDNFLVYEVDSWEIVNPTDVEVLEPVPWKLGEQPTERLLTLTTCDPIWGNTHRYIVYTKFVHWVPRESGIPKELSNMIKE</sequence>
<dbReference type="OrthoDB" id="5242879at2"/>
<evidence type="ECO:0000256" key="3">
    <source>
        <dbReference type="SAM" id="Phobius"/>
    </source>
</evidence>
<dbReference type="InterPro" id="IPR023365">
    <property type="entry name" value="Sortase_dom-sf"/>
</dbReference>
<dbReference type="NCBIfam" id="TIGR01076">
    <property type="entry name" value="sortase_fam"/>
    <property type="match status" value="1"/>
</dbReference>
<proteinExistence type="predicted"/>
<keyword evidence="3" id="KW-0812">Transmembrane</keyword>
<keyword evidence="3" id="KW-1133">Transmembrane helix</keyword>
<feature type="transmembrane region" description="Helical" evidence="3">
    <location>
        <begin position="21"/>
        <end position="48"/>
    </location>
</feature>
<keyword evidence="1" id="KW-0378">Hydrolase</keyword>
<organism evidence="4 5">
    <name type="scientific">Gleimia coleocanis DSM 15436</name>
    <dbReference type="NCBI Taxonomy" id="525245"/>
    <lineage>
        <taxon>Bacteria</taxon>
        <taxon>Bacillati</taxon>
        <taxon>Actinomycetota</taxon>
        <taxon>Actinomycetes</taxon>
        <taxon>Actinomycetales</taxon>
        <taxon>Actinomycetaceae</taxon>
        <taxon>Gleimia</taxon>
    </lineage>
</organism>
<dbReference type="RefSeq" id="WP_006547054.1">
    <property type="nucleotide sequence ID" value="NZ_DS999545.1"/>
</dbReference>
<dbReference type="InterPro" id="IPR005754">
    <property type="entry name" value="Sortase"/>
</dbReference>
<dbReference type="Gene3D" id="2.40.260.10">
    <property type="entry name" value="Sortase"/>
    <property type="match status" value="1"/>
</dbReference>
<evidence type="ECO:0000256" key="1">
    <source>
        <dbReference type="ARBA" id="ARBA00022801"/>
    </source>
</evidence>
<evidence type="ECO:0000313" key="5">
    <source>
        <dbReference type="Proteomes" id="UP000010301"/>
    </source>
</evidence>
<evidence type="ECO:0000313" key="4">
    <source>
        <dbReference type="EMBL" id="EEH64320.1"/>
    </source>
</evidence>
<accession>C0VY17</accession>
<dbReference type="Pfam" id="PF04203">
    <property type="entry name" value="Sortase"/>
    <property type="match status" value="1"/>
</dbReference>
<name>C0VY17_9ACTO</name>
<feature type="active site" description="Acyl-thioester intermediate" evidence="2">
    <location>
        <position position="220"/>
    </location>
</feature>
<protein>
    <submittedName>
        <fullName evidence="4">Sortase family protein</fullName>
    </submittedName>
</protein>
<dbReference type="InterPro" id="IPR042003">
    <property type="entry name" value="Sortase_E"/>
</dbReference>
<dbReference type="AlphaFoldDB" id="C0VY17"/>
<feature type="active site" description="Proton donor/acceptor" evidence="2">
    <location>
        <position position="152"/>
    </location>
</feature>
<dbReference type="NCBIfam" id="NF033747">
    <property type="entry name" value="class_E_sortase"/>
    <property type="match status" value="1"/>
</dbReference>
<comment type="caution">
    <text evidence="4">The sequence shown here is derived from an EMBL/GenBank/DDBJ whole genome shotgun (WGS) entry which is preliminary data.</text>
</comment>
<dbReference type="Proteomes" id="UP000010301">
    <property type="component" value="Unassembled WGS sequence"/>
</dbReference>
<dbReference type="EMBL" id="ACFG01000004">
    <property type="protein sequence ID" value="EEH64320.1"/>
    <property type="molecule type" value="Genomic_DNA"/>
</dbReference>
<dbReference type="GO" id="GO:0016787">
    <property type="term" value="F:hydrolase activity"/>
    <property type="evidence" value="ECO:0007669"/>
    <property type="project" value="UniProtKB-KW"/>
</dbReference>